<dbReference type="EMBL" id="CBSX010000249">
    <property type="protein sequence ID" value="CDH08008.1"/>
    <property type="molecule type" value="Genomic_DNA"/>
</dbReference>
<protein>
    <submittedName>
        <fullName evidence="1">Uncharacterized protein</fullName>
    </submittedName>
</protein>
<reference evidence="1" key="1">
    <citation type="submission" date="2013-07" db="EMBL/GenBank/DDBJ databases">
        <title>Sub-species coevolution in mutualistic symbiosis.</title>
        <authorList>
            <person name="Murfin K."/>
            <person name="Klassen J."/>
            <person name="Lee M."/>
            <person name="Forst S."/>
            <person name="Stock P."/>
            <person name="Goodrich-Blair H."/>
        </authorList>
    </citation>
    <scope>NUCLEOTIDE SEQUENCE [LARGE SCALE GENOMIC DNA]</scope>
    <source>
        <strain evidence="1">Oregonense</strain>
    </source>
</reference>
<dbReference type="Proteomes" id="UP000028483">
    <property type="component" value="Unassembled WGS sequence"/>
</dbReference>
<gene>
    <name evidence="1" type="ORF">XBO1_800008</name>
</gene>
<name>A0A077PBC2_XENBV</name>
<dbReference type="HOGENOM" id="CLU_3319433_0_0_6"/>
<organism evidence="1">
    <name type="scientific">Xenorhabdus bovienii str. oregonense</name>
    <dbReference type="NCBI Taxonomy" id="1398202"/>
    <lineage>
        <taxon>Bacteria</taxon>
        <taxon>Pseudomonadati</taxon>
        <taxon>Pseudomonadota</taxon>
        <taxon>Gammaproteobacteria</taxon>
        <taxon>Enterobacterales</taxon>
        <taxon>Morganellaceae</taxon>
        <taxon>Xenorhabdus</taxon>
    </lineage>
</organism>
<dbReference type="AlphaFoldDB" id="A0A077PBC2"/>
<accession>A0A077PBC2</accession>
<proteinExistence type="predicted"/>
<comment type="caution">
    <text evidence="1">The sequence shown here is derived from an EMBL/GenBank/DDBJ whole genome shotgun (WGS) entry which is preliminary data.</text>
</comment>
<evidence type="ECO:0000313" key="1">
    <source>
        <dbReference type="EMBL" id="CDH08008.1"/>
    </source>
</evidence>
<sequence>MLLNLLGLLCVFLVPSYIPSQLGLNLSPGSCIQPVDLGV</sequence>